<keyword evidence="1 2" id="KW-0597">Phosphoprotein</keyword>
<dbReference type="InterPro" id="IPR050595">
    <property type="entry name" value="Bact_response_regulator"/>
</dbReference>
<evidence type="ECO:0000259" key="3">
    <source>
        <dbReference type="PROSITE" id="PS50110"/>
    </source>
</evidence>
<dbReference type="PANTHER" id="PTHR44591:SF25">
    <property type="entry name" value="CHEMOTAXIS TWO-COMPONENT RESPONSE REGULATOR"/>
    <property type="match status" value="1"/>
</dbReference>
<dbReference type="PANTHER" id="PTHR44591">
    <property type="entry name" value="STRESS RESPONSE REGULATOR PROTEIN 1"/>
    <property type="match status" value="1"/>
</dbReference>
<dbReference type="RefSeq" id="WP_114715773.1">
    <property type="nucleotide sequence ID" value="NZ_KZ857269.1"/>
</dbReference>
<dbReference type="InterPro" id="IPR001789">
    <property type="entry name" value="Sig_transdc_resp-reg_receiver"/>
</dbReference>
<evidence type="ECO:0000256" key="1">
    <source>
        <dbReference type="ARBA" id="ARBA00022553"/>
    </source>
</evidence>
<comment type="caution">
    <text evidence="4">The sequence shown here is derived from an EMBL/GenBank/DDBJ whole genome shotgun (WGS) entry which is preliminary data.</text>
</comment>
<gene>
    <name evidence="4" type="ORF">B5K06_32055</name>
</gene>
<proteinExistence type="predicted"/>
<reference evidence="4 5" key="1">
    <citation type="submission" date="2017-03" db="EMBL/GenBank/DDBJ databases">
        <title>Genome analysis of Rhizobial strains effectives or ineffectives for nitrogen fixation isolated from bean seeds.</title>
        <authorList>
            <person name="Peralta H."/>
            <person name="Aguilar-Vera A."/>
            <person name="Mora Y."/>
            <person name="Vargas-Lagunas C."/>
            <person name="Girard L."/>
            <person name="Mora J."/>
        </authorList>
    </citation>
    <scope>NUCLEOTIDE SEQUENCE [LARGE SCALE GENOMIC DNA]</scope>
    <source>
        <strain evidence="4 5">CCGM3</strain>
    </source>
</reference>
<dbReference type="Gene3D" id="3.40.50.2300">
    <property type="match status" value="1"/>
</dbReference>
<evidence type="ECO:0000313" key="4">
    <source>
        <dbReference type="EMBL" id="RDJ02717.1"/>
    </source>
</evidence>
<evidence type="ECO:0000313" key="5">
    <source>
        <dbReference type="Proteomes" id="UP000254939"/>
    </source>
</evidence>
<dbReference type="OrthoDB" id="7360446at2"/>
<evidence type="ECO:0000256" key="2">
    <source>
        <dbReference type="PROSITE-ProRule" id="PRU00169"/>
    </source>
</evidence>
<dbReference type="SMART" id="SM00448">
    <property type="entry name" value="REC"/>
    <property type="match status" value="1"/>
</dbReference>
<dbReference type="Pfam" id="PF00072">
    <property type="entry name" value="Response_reg"/>
    <property type="match status" value="1"/>
</dbReference>
<sequence>MIAQASHTFAIVDDDKRVLEGLRELLESVGYVAKTYRSPSALLDSGELNICDCVITDIKMEPMDGFELEQAVRGQEPGKPMILMTGRTDIEDRGYVGADDHRVFMRKPLNSQALLQAITRLLAFPR</sequence>
<feature type="domain" description="Response regulatory" evidence="3">
    <location>
        <begin position="8"/>
        <end position="122"/>
    </location>
</feature>
<accession>A0A370KER9</accession>
<dbReference type="SUPFAM" id="SSF52172">
    <property type="entry name" value="CheY-like"/>
    <property type="match status" value="1"/>
</dbReference>
<dbReference type="AlphaFoldDB" id="A0A370KER9"/>
<dbReference type="InterPro" id="IPR011006">
    <property type="entry name" value="CheY-like_superfamily"/>
</dbReference>
<dbReference type="Proteomes" id="UP000254939">
    <property type="component" value="Unassembled WGS sequence"/>
</dbReference>
<protein>
    <submittedName>
        <fullName evidence="4">Response regulator</fullName>
    </submittedName>
</protein>
<feature type="modified residue" description="4-aspartylphosphate" evidence="2">
    <location>
        <position position="57"/>
    </location>
</feature>
<dbReference type="GO" id="GO:0000160">
    <property type="term" value="P:phosphorelay signal transduction system"/>
    <property type="evidence" value="ECO:0007669"/>
    <property type="project" value="InterPro"/>
</dbReference>
<dbReference type="EMBL" id="NAAC01000046">
    <property type="protein sequence ID" value="RDJ02717.1"/>
    <property type="molecule type" value="Genomic_DNA"/>
</dbReference>
<dbReference type="PROSITE" id="PS50110">
    <property type="entry name" value="RESPONSE_REGULATORY"/>
    <property type="match status" value="1"/>
</dbReference>
<name>A0A370KER9_9HYPH</name>
<organism evidence="4 5">
    <name type="scientific">Rhizobium grahamii</name>
    <dbReference type="NCBI Taxonomy" id="1120045"/>
    <lineage>
        <taxon>Bacteria</taxon>
        <taxon>Pseudomonadati</taxon>
        <taxon>Pseudomonadota</taxon>
        <taxon>Alphaproteobacteria</taxon>
        <taxon>Hyphomicrobiales</taxon>
        <taxon>Rhizobiaceae</taxon>
        <taxon>Rhizobium/Agrobacterium group</taxon>
        <taxon>Rhizobium</taxon>
    </lineage>
</organism>